<dbReference type="EMBL" id="CP022426">
    <property type="protein sequence ID" value="ATP10788.1"/>
    <property type="molecule type" value="Genomic_DNA"/>
</dbReference>
<evidence type="ECO:0000313" key="2">
    <source>
        <dbReference type="Proteomes" id="UP000222916"/>
    </source>
</evidence>
<accession>A0A2D1QK64</accession>
<dbReference type="Proteomes" id="UP000222916">
    <property type="component" value="Chromosome"/>
</dbReference>
<proteinExistence type="predicted"/>
<reference evidence="2" key="1">
    <citation type="journal article" date="2018" name="BMC Genomics">
        <title>The complete and fully assembled genome sequence of Aeromonas salmonicida subsp. pectinolytica and its comparative analysis with other Aeromonas species: investigation of the mobilome in environmental and pathogenic strains.</title>
        <authorList>
            <person name="Pfeiffer F."/>
            <person name="Zamora-Lagos M.A."/>
            <person name="Blettinger M."/>
            <person name="Yeroslaviz A."/>
            <person name="Dahl A."/>
            <person name="Gruber S."/>
            <person name="Habermann B.H."/>
        </authorList>
    </citation>
    <scope>NUCLEOTIDE SEQUENCE [LARGE SCALE GENOMIC DNA]</scope>
    <source>
        <strain evidence="2">34mel</strain>
    </source>
</reference>
<name>A0A2D1QK64_AERSA</name>
<gene>
    <name evidence="1" type="ORF">Asalp_36970</name>
</gene>
<sequence>MWLLEAVVAASVRSAGWLAKAQCQRKVQIESHRERGESLARHVLPPSIGGAAAVPCKDVIC</sequence>
<dbReference type="AlphaFoldDB" id="A0A2D1QK64"/>
<protein>
    <submittedName>
        <fullName evidence="1">Uncharacterized protein</fullName>
    </submittedName>
</protein>
<evidence type="ECO:0000313" key="1">
    <source>
        <dbReference type="EMBL" id="ATP10788.1"/>
    </source>
</evidence>
<organism evidence="1 2">
    <name type="scientific">Aeromonas salmonicida subsp. pectinolytica 34mel</name>
    <dbReference type="NCBI Taxonomy" id="1324960"/>
    <lineage>
        <taxon>Bacteria</taxon>
        <taxon>Pseudomonadati</taxon>
        <taxon>Pseudomonadota</taxon>
        <taxon>Gammaproteobacteria</taxon>
        <taxon>Aeromonadales</taxon>
        <taxon>Aeromonadaceae</taxon>
        <taxon>Aeromonas</taxon>
    </lineage>
</organism>